<dbReference type="EMBL" id="LUTY01000700">
    <property type="protein sequence ID" value="OAD22854.1"/>
    <property type="molecule type" value="Genomic_DNA"/>
</dbReference>
<protein>
    <submittedName>
        <fullName evidence="1">Uncharacterized protein</fullName>
    </submittedName>
</protein>
<accession>A0A176S4K1</accession>
<name>A0A176S4K1_9GAMM</name>
<proteinExistence type="predicted"/>
<dbReference type="Proteomes" id="UP000076962">
    <property type="component" value="Unassembled WGS sequence"/>
</dbReference>
<organism evidence="1 2">
    <name type="scientific">Candidatus Thiomargarita nelsonii</name>
    <dbReference type="NCBI Taxonomy" id="1003181"/>
    <lineage>
        <taxon>Bacteria</taxon>
        <taxon>Pseudomonadati</taxon>
        <taxon>Pseudomonadota</taxon>
        <taxon>Gammaproteobacteria</taxon>
        <taxon>Thiotrichales</taxon>
        <taxon>Thiotrichaceae</taxon>
        <taxon>Thiomargarita</taxon>
    </lineage>
</organism>
<reference evidence="1 2" key="1">
    <citation type="submission" date="2016-05" db="EMBL/GenBank/DDBJ databases">
        <title>Single-cell genome of chain-forming Candidatus Thiomargarita nelsonii and comparison to other large sulfur-oxidizing bacteria.</title>
        <authorList>
            <person name="Winkel M."/>
            <person name="Salman V."/>
            <person name="Woyke T."/>
            <person name="Schulz-Vogt H."/>
            <person name="Richter M."/>
            <person name="Flood B."/>
            <person name="Bailey J."/>
            <person name="Amann R."/>
            <person name="Mussmann M."/>
        </authorList>
    </citation>
    <scope>NUCLEOTIDE SEQUENCE [LARGE SCALE GENOMIC DNA]</scope>
    <source>
        <strain evidence="1 2">THI036</strain>
    </source>
</reference>
<evidence type="ECO:0000313" key="2">
    <source>
        <dbReference type="Proteomes" id="UP000076962"/>
    </source>
</evidence>
<evidence type="ECO:0000313" key="1">
    <source>
        <dbReference type="EMBL" id="OAD22854.1"/>
    </source>
</evidence>
<dbReference type="AlphaFoldDB" id="A0A176S4K1"/>
<keyword evidence="2" id="KW-1185">Reference proteome</keyword>
<gene>
    <name evidence="1" type="ORF">THIOM_001324</name>
</gene>
<comment type="caution">
    <text evidence="1">The sequence shown here is derived from an EMBL/GenBank/DDBJ whole genome shotgun (WGS) entry which is preliminary data.</text>
</comment>
<sequence length="183" mass="20618">MDCQLATNQHNRCQVLCLQFPHCACEQHSVSSYSPGIVQDDEYLVRLIFSPTHFNEQTGKLKPFAFLDCKDKGLSVNRLQYTSVDELKQTAAFISHGRQIVGVVVAQCADIRAIVDEENQRAFCVYDTATKNNQSHADICQAVADTCTKTGKGRKRGSQLRRKLMKIFSEHPLTLEEAFSKFT</sequence>